<dbReference type="AlphaFoldDB" id="U6MEU7"/>
<evidence type="ECO:0000313" key="3">
    <source>
        <dbReference type="Proteomes" id="UP000030763"/>
    </source>
</evidence>
<gene>
    <name evidence="2" type="ORF">EMWEY_00028410</name>
</gene>
<dbReference type="EMBL" id="HG721498">
    <property type="protein sequence ID" value="CDJ60190.1"/>
    <property type="molecule type" value="Genomic_DNA"/>
</dbReference>
<reference evidence="2" key="2">
    <citation type="submission" date="2013-10" db="EMBL/GenBank/DDBJ databases">
        <authorList>
            <person name="Aslett M."/>
        </authorList>
    </citation>
    <scope>NUCLEOTIDE SEQUENCE [LARGE SCALE GENOMIC DNA]</scope>
    <source>
        <strain evidence="2">Weybridge</strain>
    </source>
</reference>
<evidence type="ECO:0000256" key="1">
    <source>
        <dbReference type="SAM" id="Coils"/>
    </source>
</evidence>
<dbReference type="OrthoDB" id="363951at2759"/>
<name>U6MEU7_EIMMA</name>
<reference evidence="2" key="1">
    <citation type="submission" date="2013-10" db="EMBL/GenBank/DDBJ databases">
        <title>Genomic analysis of the causative agents of coccidiosis in chickens.</title>
        <authorList>
            <person name="Reid A.J."/>
            <person name="Blake D."/>
            <person name="Billington K."/>
            <person name="Browne H."/>
            <person name="Dunn M."/>
            <person name="Hung S."/>
            <person name="Kawahara F."/>
            <person name="Miranda-Saavedra D."/>
            <person name="Mourier T."/>
            <person name="Nagra H."/>
            <person name="Otto T.D."/>
            <person name="Rawlings N."/>
            <person name="Sanchez A."/>
            <person name="Sanders M."/>
            <person name="Subramaniam C."/>
            <person name="Tay Y."/>
            <person name="Dear P."/>
            <person name="Doerig C."/>
            <person name="Gruber A."/>
            <person name="Parkinson J."/>
            <person name="Shirley M."/>
            <person name="Wan K.L."/>
            <person name="Berriman M."/>
            <person name="Tomley F."/>
            <person name="Pain A."/>
        </authorList>
    </citation>
    <scope>NUCLEOTIDE SEQUENCE [LARGE SCALE GENOMIC DNA]</scope>
    <source>
        <strain evidence="2">Weybridge</strain>
    </source>
</reference>
<protein>
    <submittedName>
        <fullName evidence="2">Uncharacterized protein</fullName>
    </submittedName>
</protein>
<accession>U6MEU7</accession>
<evidence type="ECO:0000313" key="2">
    <source>
        <dbReference type="EMBL" id="CDJ60190.1"/>
    </source>
</evidence>
<dbReference type="GeneID" id="25336827"/>
<proteinExistence type="predicted"/>
<keyword evidence="3" id="KW-1185">Reference proteome</keyword>
<dbReference type="VEuPathDB" id="ToxoDB:EMWEY_00028410"/>
<keyword evidence="1" id="KW-0175">Coiled coil</keyword>
<sequence length="664" mass="73795">MSKPKGTSVPSAPTPLEKSARLNDNVRFEDRDDFWLDREAFSVFARQLDTPSVRSGFALLLLSPCQSPAVESNGRAFGGGAGSRGHTYSCSIPGQQWLRRYCEVKGNILFYAPHAEAAFEGAYLLEDFVFQSVSPTRALVMGIVPDLPLTEGEGDRLKQGAVLVGSSRHDGVYGRYVRPLVMLLESSRVAAAWKDTCEGCKAAALQKQVRELQQLLQRERAAASREKEATALIAKQQEIALRETEGSKQTLLLEIERLQQRNQRLQATGEVTEKAAAEFVDQKMHEVSFLQNELATQLAGCKRLQAEVVELREALGASHQRAQQLATENSRLNCRVSDILEDLEDAKDNPSRFALVMNRLRAANQRAVIENKRLRQVHHASHTTPISISSPALHVGRLIAANAHAVHVFVCVSAEVGLIRQVAEMGDAFDLLRKWLTCSERKIRFYEQGYKWSSQQEQEELEKLVVGSGIEELQRAIKVAEAAARSSYISHRAFLLGQQLKACTVNPSQRETLDRFGWLFGETEPSQPKVEEWAEACFGLPAGDEVAATARGEAIYPFGGLEGGPQLNLVADVCVLRSVEKLVPAGEYLKLKNMHSLLQLDFSELKELHQQTVDKLVECRTRLRDLKMQCALNQASADWRFFQLKSPAGVTEGMEKADEEEDAA</sequence>
<feature type="coiled-coil region" evidence="1">
    <location>
        <begin position="202"/>
        <end position="275"/>
    </location>
</feature>
<dbReference type="OMA" id="FNTNERY"/>
<feature type="coiled-coil region" evidence="1">
    <location>
        <begin position="329"/>
        <end position="377"/>
    </location>
</feature>
<organism evidence="2 3">
    <name type="scientific">Eimeria maxima</name>
    <name type="common">Coccidian parasite</name>
    <dbReference type="NCBI Taxonomy" id="5804"/>
    <lineage>
        <taxon>Eukaryota</taxon>
        <taxon>Sar</taxon>
        <taxon>Alveolata</taxon>
        <taxon>Apicomplexa</taxon>
        <taxon>Conoidasida</taxon>
        <taxon>Coccidia</taxon>
        <taxon>Eucoccidiorida</taxon>
        <taxon>Eimeriorina</taxon>
        <taxon>Eimeriidae</taxon>
        <taxon>Eimeria</taxon>
    </lineage>
</organism>
<dbReference type="RefSeq" id="XP_013336840.1">
    <property type="nucleotide sequence ID" value="XM_013481386.1"/>
</dbReference>
<dbReference type="Proteomes" id="UP000030763">
    <property type="component" value="Unassembled WGS sequence"/>
</dbReference>